<feature type="compositionally biased region" description="Low complexity" evidence="8">
    <location>
        <begin position="181"/>
        <end position="199"/>
    </location>
</feature>
<keyword evidence="7" id="KW-0539">Nucleus</keyword>
<dbReference type="GO" id="GO:0005634">
    <property type="term" value="C:nucleus"/>
    <property type="evidence" value="ECO:0007669"/>
    <property type="project" value="UniProtKB-SubCell"/>
</dbReference>
<dbReference type="InterPro" id="IPR000095">
    <property type="entry name" value="CRIB_dom"/>
</dbReference>
<dbReference type="FunFam" id="2.30.29.30:FF:000130">
    <property type="entry name" value="neural Wiskott-Aldrich syndrome protein"/>
    <property type="match status" value="1"/>
</dbReference>
<dbReference type="PROSITE" id="PS50229">
    <property type="entry name" value="WH1"/>
    <property type="match status" value="1"/>
</dbReference>
<dbReference type="InterPro" id="IPR011993">
    <property type="entry name" value="PH-like_dom_sf"/>
</dbReference>
<dbReference type="InterPro" id="IPR003124">
    <property type="entry name" value="WH2_dom"/>
</dbReference>
<comment type="subcellular location">
    <subcellularLocation>
        <location evidence="2">Cytoplasm</location>
        <location evidence="2">Cytoskeleton</location>
    </subcellularLocation>
    <subcellularLocation>
        <location evidence="1">Nucleus</location>
    </subcellularLocation>
</comment>
<evidence type="ECO:0000256" key="2">
    <source>
        <dbReference type="ARBA" id="ARBA00004245"/>
    </source>
</evidence>
<dbReference type="SUPFAM" id="SSF50729">
    <property type="entry name" value="PH domain-like"/>
    <property type="match status" value="1"/>
</dbReference>
<keyword evidence="13" id="KW-1185">Reference proteome</keyword>
<dbReference type="CDD" id="cd00132">
    <property type="entry name" value="CRIB"/>
    <property type="match status" value="1"/>
</dbReference>
<dbReference type="PhylomeDB" id="B3RTH0"/>
<sequence>MASKDWKAKMESFIEAGSDDVIAIEDLPEEKHAEMTTQSSNPANRNASSKILSPEENKIIFNLLAAKKCSTLATTVVQVQLAHSNSHAWIKKCTGVLCFVKDSALRSYFLRVFNVKDKALLWEQELYYNFEYKKTKNYFHTFQAHDCVAGFNFADVNEATQFYNILTEKLRSRKEKKEIKQQQQKRQQQQQNSQKSSKNAVITNENSSKSAKEKPTKKKDKGPRRISKLDISGPTDFRHVEHLGWDKDTGSFISKVTDEWKDLFSTIGLTGAQLNDAATLKVVQTVVEAHGGLEQATRELKSQIQGQRGKIICLKYPNRPYTVDNVVFECPISSIAQPPSIPPSVPSSGPPSAPSKKPPQPVPSRPSRPPPRPISVSRPPPPIPTTTPPGHYPSRPAPTKEPPPLPPSHPKRPSIPSPQSGPSPVAKPLKSPFTVPPPPPVSVQPATAPSFSPPPIHPVAPSVAPSAPIPPPAPIPPSASIPPPPPPPPPGPLVDSTPSSTQNRLPAATPAVKPGPGSFLDQIQSGVNLRKTEPADKADVRPSSSRISNNLLDSIRSGITLKKVDMDQKDPLPPVKETGILGALQIELAKINDRVTATDSEDSDTNSDDWD</sequence>
<dbReference type="Pfam" id="PF00568">
    <property type="entry name" value="WH1"/>
    <property type="match status" value="1"/>
</dbReference>
<accession>B3RTH0</accession>
<dbReference type="KEGG" id="tad:TRIADDRAFT_54962"/>
<dbReference type="PROSITE" id="PS51082">
    <property type="entry name" value="WH2"/>
    <property type="match status" value="2"/>
</dbReference>
<dbReference type="GO" id="GO:0005856">
    <property type="term" value="C:cytoskeleton"/>
    <property type="evidence" value="ECO:0007669"/>
    <property type="project" value="UniProtKB-SubCell"/>
</dbReference>
<evidence type="ECO:0000259" key="11">
    <source>
        <dbReference type="PROSITE" id="PS51082"/>
    </source>
</evidence>
<feature type="compositionally biased region" description="Basic and acidic residues" evidence="8">
    <location>
        <begin position="530"/>
        <end position="540"/>
    </location>
</feature>
<dbReference type="InterPro" id="IPR033927">
    <property type="entry name" value="WASPfam_EVH1"/>
</dbReference>
<evidence type="ECO:0000256" key="4">
    <source>
        <dbReference type="ARBA" id="ARBA00022553"/>
    </source>
</evidence>
<dbReference type="Gene3D" id="3.90.810.10">
    <property type="entry name" value="CRIB domain"/>
    <property type="match status" value="1"/>
</dbReference>
<feature type="domain" description="WH2" evidence="11">
    <location>
        <begin position="547"/>
        <end position="564"/>
    </location>
</feature>
<feature type="domain" description="CRIB" evidence="9">
    <location>
        <begin position="231"/>
        <end position="244"/>
    </location>
</feature>
<evidence type="ECO:0000313" key="12">
    <source>
        <dbReference type="EMBL" id="EDV27227.1"/>
    </source>
</evidence>
<reference evidence="12 13" key="1">
    <citation type="journal article" date="2008" name="Nature">
        <title>The Trichoplax genome and the nature of placozoans.</title>
        <authorList>
            <person name="Srivastava M."/>
            <person name="Begovic E."/>
            <person name="Chapman J."/>
            <person name="Putnam N.H."/>
            <person name="Hellsten U."/>
            <person name="Kawashima T."/>
            <person name="Kuo A."/>
            <person name="Mitros T."/>
            <person name="Salamov A."/>
            <person name="Carpenter M.L."/>
            <person name="Signorovitch A.Y."/>
            <person name="Moreno M.A."/>
            <person name="Kamm K."/>
            <person name="Grimwood J."/>
            <person name="Schmutz J."/>
            <person name="Shapiro H."/>
            <person name="Grigoriev I.V."/>
            <person name="Buss L.W."/>
            <person name="Schierwater B."/>
            <person name="Dellaporta S.L."/>
            <person name="Rokhsar D.S."/>
        </authorList>
    </citation>
    <scope>NUCLEOTIDE SEQUENCE [LARGE SCALE GENOMIC DNA]</scope>
    <source>
        <strain evidence="12 13">Grell-BS-1999</strain>
    </source>
</reference>
<dbReference type="GO" id="GO:0007015">
    <property type="term" value="P:actin filament organization"/>
    <property type="evidence" value="ECO:0007669"/>
    <property type="project" value="InterPro"/>
</dbReference>
<evidence type="ECO:0000256" key="7">
    <source>
        <dbReference type="ARBA" id="ARBA00023242"/>
    </source>
</evidence>
<evidence type="ECO:0000313" key="13">
    <source>
        <dbReference type="Proteomes" id="UP000009022"/>
    </source>
</evidence>
<keyword evidence="5" id="KW-0677">Repeat</keyword>
<feature type="domain" description="WH2" evidence="11">
    <location>
        <begin position="515"/>
        <end position="532"/>
    </location>
</feature>
<dbReference type="RefSeq" id="XP_002111223.1">
    <property type="nucleotide sequence ID" value="XM_002111187.1"/>
</dbReference>
<name>B3RTH0_TRIAD</name>
<dbReference type="HOGENOM" id="CLU_015385_3_1_1"/>
<dbReference type="InParanoid" id="B3RTH0"/>
<evidence type="ECO:0000256" key="8">
    <source>
        <dbReference type="SAM" id="MobiDB-lite"/>
    </source>
</evidence>
<dbReference type="EMBL" id="DS985243">
    <property type="protein sequence ID" value="EDV27227.1"/>
    <property type="molecule type" value="Genomic_DNA"/>
</dbReference>
<dbReference type="Gene3D" id="2.30.29.30">
    <property type="entry name" value="Pleckstrin-homology domain (PH domain)/Phosphotyrosine-binding domain (PTB)"/>
    <property type="match status" value="1"/>
</dbReference>
<evidence type="ECO:0000259" key="9">
    <source>
        <dbReference type="PROSITE" id="PS50108"/>
    </source>
</evidence>
<dbReference type="AlphaFoldDB" id="B3RTH0"/>
<feature type="compositionally biased region" description="Pro residues" evidence="8">
    <location>
        <begin position="467"/>
        <end position="492"/>
    </location>
</feature>
<dbReference type="STRING" id="10228.B3RTH0"/>
<dbReference type="CDD" id="cd01205">
    <property type="entry name" value="EVH1_WASP-like"/>
    <property type="match status" value="1"/>
</dbReference>
<evidence type="ECO:0008006" key="14">
    <source>
        <dbReference type="Google" id="ProtNLM"/>
    </source>
</evidence>
<dbReference type="eggNOG" id="KOG3671">
    <property type="taxonomic scope" value="Eukaryota"/>
</dbReference>
<dbReference type="Pfam" id="PF02205">
    <property type="entry name" value="WH2"/>
    <property type="match status" value="2"/>
</dbReference>
<feature type="domain" description="WH1" evidence="10">
    <location>
        <begin position="64"/>
        <end position="173"/>
    </location>
</feature>
<dbReference type="InterPro" id="IPR011026">
    <property type="entry name" value="WAS_C"/>
</dbReference>
<dbReference type="SMART" id="SM00461">
    <property type="entry name" value="WH1"/>
    <property type="match status" value="1"/>
</dbReference>
<dbReference type="PANTHER" id="PTHR11202">
    <property type="entry name" value="SPROUTY-RELATED, EVH1 DOMAIN-CONTAINING PROTEIN FAMILY MEMBER"/>
    <property type="match status" value="1"/>
</dbReference>
<feature type="region of interest" description="Disordered" evidence="8">
    <location>
        <begin position="337"/>
        <end position="546"/>
    </location>
</feature>
<gene>
    <name evidence="12" type="ORF">TRIADDRAFT_54962</name>
</gene>
<dbReference type="PANTHER" id="PTHR11202:SF36">
    <property type="entry name" value="ACTIN NUCLEATION-PROMOTING FACTOR WASL"/>
    <property type="match status" value="1"/>
</dbReference>
<proteinExistence type="predicted"/>
<evidence type="ECO:0000256" key="1">
    <source>
        <dbReference type="ARBA" id="ARBA00004123"/>
    </source>
</evidence>
<feature type="compositionally biased region" description="Basic residues" evidence="8">
    <location>
        <begin position="215"/>
        <end position="226"/>
    </location>
</feature>
<evidence type="ECO:0000256" key="6">
    <source>
        <dbReference type="ARBA" id="ARBA00023212"/>
    </source>
</evidence>
<dbReference type="Proteomes" id="UP000009022">
    <property type="component" value="Unassembled WGS sequence"/>
</dbReference>
<dbReference type="InterPro" id="IPR000697">
    <property type="entry name" value="WH1/EVH1_dom"/>
</dbReference>
<keyword evidence="4" id="KW-0597">Phosphoprotein</keyword>
<keyword evidence="6" id="KW-0206">Cytoskeleton</keyword>
<evidence type="ECO:0000256" key="5">
    <source>
        <dbReference type="ARBA" id="ARBA00022737"/>
    </source>
</evidence>
<dbReference type="SMART" id="SM00285">
    <property type="entry name" value="PBD"/>
    <property type="match status" value="1"/>
</dbReference>
<feature type="region of interest" description="Disordered" evidence="8">
    <location>
        <begin position="176"/>
        <end position="233"/>
    </location>
</feature>
<feature type="compositionally biased region" description="Pro residues" evidence="8">
    <location>
        <begin position="339"/>
        <end position="421"/>
    </location>
</feature>
<organism evidence="12 13">
    <name type="scientific">Trichoplax adhaerens</name>
    <name type="common">Trichoplax reptans</name>
    <dbReference type="NCBI Taxonomy" id="10228"/>
    <lineage>
        <taxon>Eukaryota</taxon>
        <taxon>Metazoa</taxon>
        <taxon>Placozoa</taxon>
        <taxon>Uniplacotomia</taxon>
        <taxon>Trichoplacea</taxon>
        <taxon>Trichoplacidae</taxon>
        <taxon>Trichoplax</taxon>
    </lineage>
</organism>
<dbReference type="SMART" id="SM00246">
    <property type="entry name" value="WH2"/>
    <property type="match status" value="2"/>
</dbReference>
<evidence type="ECO:0000256" key="3">
    <source>
        <dbReference type="ARBA" id="ARBA00022490"/>
    </source>
</evidence>
<dbReference type="PROSITE" id="PS50108">
    <property type="entry name" value="CRIB"/>
    <property type="match status" value="1"/>
</dbReference>
<dbReference type="OMA" id="NGRMRST"/>
<evidence type="ECO:0000259" key="10">
    <source>
        <dbReference type="PROSITE" id="PS50229"/>
    </source>
</evidence>
<dbReference type="Pfam" id="PF00786">
    <property type="entry name" value="PBD"/>
    <property type="match status" value="1"/>
</dbReference>
<dbReference type="SUPFAM" id="SSF47912">
    <property type="entry name" value="Wiscott-Aldrich syndrome protein, WASP, C-terminal domain"/>
    <property type="match status" value="1"/>
</dbReference>
<dbReference type="GO" id="GO:0003779">
    <property type="term" value="F:actin binding"/>
    <property type="evidence" value="ECO:0007669"/>
    <property type="project" value="InterPro"/>
</dbReference>
<keyword evidence="3" id="KW-0963">Cytoplasm</keyword>
<dbReference type="OrthoDB" id="8963340at2759"/>
<dbReference type="InterPro" id="IPR036936">
    <property type="entry name" value="CRIB_dom_sf"/>
</dbReference>
<dbReference type="CTD" id="6752436"/>
<dbReference type="GeneID" id="6752436"/>
<protein>
    <recommendedName>
        <fullName evidence="14">WH1 domain-containing protein</fullName>
    </recommendedName>
</protein>